<dbReference type="InterPro" id="IPR010994">
    <property type="entry name" value="RuvA_2-like"/>
</dbReference>
<accession>A0ABS5HQF2</accession>
<evidence type="ECO:0000313" key="4">
    <source>
        <dbReference type="EMBL" id="MBR9651177.1"/>
    </source>
</evidence>
<dbReference type="EMBL" id="JADMKU010000006">
    <property type="protein sequence ID" value="MBR9651177.1"/>
    <property type="molecule type" value="Genomic_DNA"/>
</dbReference>
<evidence type="ECO:0000259" key="3">
    <source>
        <dbReference type="SMART" id="SM00278"/>
    </source>
</evidence>
<dbReference type="InterPro" id="IPR027421">
    <property type="entry name" value="DNA_pol_lamdba_lyase_dom_sf"/>
</dbReference>
<organism evidence="4 5">
    <name type="scientific">Thalassovita aquimarina</name>
    <dbReference type="NCBI Taxonomy" id="2785917"/>
    <lineage>
        <taxon>Bacteria</taxon>
        <taxon>Pseudomonadati</taxon>
        <taxon>Pseudomonadota</taxon>
        <taxon>Alphaproteobacteria</taxon>
        <taxon>Rhodobacterales</taxon>
        <taxon>Roseobacteraceae</taxon>
        <taxon>Thalassovita</taxon>
    </lineage>
</organism>
<dbReference type="SUPFAM" id="SSF47781">
    <property type="entry name" value="RuvA domain 2-like"/>
    <property type="match status" value="1"/>
</dbReference>
<keyword evidence="4" id="KW-0238">DNA-binding</keyword>
<feature type="domain" description="Helix-hairpin-helix DNA-binding motif class 1" evidence="3">
    <location>
        <begin position="58"/>
        <end position="77"/>
    </location>
</feature>
<keyword evidence="5" id="KW-1185">Reference proteome</keyword>
<name>A0ABS5HQF2_9RHOB</name>
<dbReference type="RefSeq" id="WP_212700697.1">
    <property type="nucleotide sequence ID" value="NZ_JADMKU010000006.1"/>
</dbReference>
<feature type="domain" description="Helix-hairpin-helix DNA-binding motif class 1" evidence="3">
    <location>
        <begin position="132"/>
        <end position="151"/>
    </location>
</feature>
<dbReference type="Proteomes" id="UP001195941">
    <property type="component" value="Unassembled WGS sequence"/>
</dbReference>
<keyword evidence="1" id="KW-0237">DNA synthesis</keyword>
<dbReference type="Pfam" id="PF14716">
    <property type="entry name" value="HHH_8"/>
    <property type="match status" value="1"/>
</dbReference>
<gene>
    <name evidence="4" type="ORF">IT775_08595</name>
</gene>
<dbReference type="InterPro" id="IPR022312">
    <property type="entry name" value="DNA_pol_X"/>
</dbReference>
<dbReference type="SUPFAM" id="SSF47802">
    <property type="entry name" value="DNA polymerase beta, N-terminal domain-like"/>
    <property type="match status" value="1"/>
</dbReference>
<dbReference type="Gene3D" id="1.10.150.110">
    <property type="entry name" value="DNA polymerase beta, N-terminal domain-like"/>
    <property type="match status" value="1"/>
</dbReference>
<dbReference type="InterPro" id="IPR003583">
    <property type="entry name" value="Hlx-hairpin-Hlx_DNA-bd_motif"/>
</dbReference>
<proteinExistence type="predicted"/>
<keyword evidence="2" id="KW-0235">DNA replication</keyword>
<dbReference type="PANTHER" id="PTHR11276:SF28">
    <property type="entry name" value="DNA POLYMERASE LAMBDA"/>
    <property type="match status" value="1"/>
</dbReference>
<dbReference type="Pfam" id="PF14520">
    <property type="entry name" value="HHH_5"/>
    <property type="match status" value="1"/>
</dbReference>
<dbReference type="GO" id="GO:0003677">
    <property type="term" value="F:DNA binding"/>
    <property type="evidence" value="ECO:0007669"/>
    <property type="project" value="UniProtKB-KW"/>
</dbReference>
<evidence type="ECO:0000313" key="5">
    <source>
        <dbReference type="Proteomes" id="UP001195941"/>
    </source>
</evidence>
<evidence type="ECO:0000256" key="1">
    <source>
        <dbReference type="ARBA" id="ARBA00022634"/>
    </source>
</evidence>
<evidence type="ECO:0000256" key="2">
    <source>
        <dbReference type="ARBA" id="ARBA00022705"/>
    </source>
</evidence>
<comment type="caution">
    <text evidence="4">The sequence shown here is derived from an EMBL/GenBank/DDBJ whole genome shotgun (WGS) entry which is preliminary data.</text>
</comment>
<protein>
    <submittedName>
        <fullName evidence="4">DNA-binding protein</fullName>
    </submittedName>
</protein>
<dbReference type="Gene3D" id="1.10.150.20">
    <property type="entry name" value="5' to 3' exonuclease, C-terminal subdomain"/>
    <property type="match status" value="1"/>
</dbReference>
<dbReference type="SMART" id="SM00278">
    <property type="entry name" value="HhH1"/>
    <property type="match status" value="3"/>
</dbReference>
<dbReference type="InterPro" id="IPR010996">
    <property type="entry name" value="HHH_MUS81"/>
</dbReference>
<sequence>MARGLSREQIADRLDEAGELLEAQGANRFRVRAYRVAADTVRQLAEEPAEILAREGFDGLVKLPGIGERLARAIDEMSYTGRWVQLERMRGEAEPEELFQAIPGVGPDTAQRIHDALHVDTLEALEIAAHDGSLEDVHGIGPRKAAAIRASLTAMLARRSRRGEEEHEEPPVAALLEIDRSYRRQAEAGTLRMIAPRRFNPDGEAWLPILHEERDGWDFTALYSNTALAHELGRTRDWVVIYFAKSGGREHVRTVVTETHGPLEGSRVVRGREAECRAHYFDG</sequence>
<feature type="domain" description="Helix-hairpin-helix DNA-binding motif class 1" evidence="3">
    <location>
        <begin position="97"/>
        <end position="116"/>
    </location>
</feature>
<reference evidence="4 5" key="1">
    <citation type="journal article" date="2021" name="Arch. Microbiol.">
        <title>Thalassobius aquimarinus sp. nov., isolated from the Sea of Japan seashore.</title>
        <authorList>
            <person name="Kurilenko V.V."/>
            <person name="Romanenko L.A."/>
            <person name="Chernysheva N.Y."/>
            <person name="Velansky P.V."/>
            <person name="Tekutyeva L.A."/>
            <person name="Isaeva M.P."/>
            <person name="Mikhailov V.V."/>
        </authorList>
    </citation>
    <scope>NUCLEOTIDE SEQUENCE [LARGE SCALE GENOMIC DNA]</scope>
    <source>
        <strain evidence="4 5">KMM 8518</strain>
    </source>
</reference>
<dbReference type="PANTHER" id="PTHR11276">
    <property type="entry name" value="DNA POLYMERASE TYPE-X FAMILY MEMBER"/>
    <property type="match status" value="1"/>
</dbReference>